<dbReference type="RefSeq" id="WP_167498826.1">
    <property type="nucleotide sequence ID" value="NZ_FXTC01000002.1"/>
</dbReference>
<sequence length="52" mass="5564">MKNSNLNTRKLAKAELKEINGGIAACAEGLCKLRGVSHFLIIGPRGKDGYCC</sequence>
<dbReference type="EMBL" id="FXTC01000002">
    <property type="protein sequence ID" value="SMO54888.1"/>
    <property type="molecule type" value="Genomic_DNA"/>
</dbReference>
<protein>
    <recommendedName>
        <fullName evidence="3">Bacteriocin-type signal sequence-containing protein</fullName>
    </recommendedName>
</protein>
<gene>
    <name evidence="1" type="ORF">SAMN06265171_102492</name>
</gene>
<dbReference type="Proteomes" id="UP000316916">
    <property type="component" value="Unassembled WGS sequence"/>
</dbReference>
<proteinExistence type="predicted"/>
<keyword evidence="2" id="KW-1185">Reference proteome</keyword>
<dbReference type="AlphaFoldDB" id="A0A521C651"/>
<reference evidence="1 2" key="1">
    <citation type="submission" date="2017-05" db="EMBL/GenBank/DDBJ databases">
        <authorList>
            <person name="Varghese N."/>
            <person name="Submissions S."/>
        </authorList>
    </citation>
    <scope>NUCLEOTIDE SEQUENCE [LARGE SCALE GENOMIC DNA]</scope>
    <source>
        <strain evidence="1 2">DSM 29371</strain>
    </source>
</reference>
<organism evidence="1 2">
    <name type="scientific">Chryseobacterium rhizoplanae</name>
    <dbReference type="NCBI Taxonomy" id="1609531"/>
    <lineage>
        <taxon>Bacteria</taxon>
        <taxon>Pseudomonadati</taxon>
        <taxon>Bacteroidota</taxon>
        <taxon>Flavobacteriia</taxon>
        <taxon>Flavobacteriales</taxon>
        <taxon>Weeksellaceae</taxon>
        <taxon>Chryseobacterium group</taxon>
        <taxon>Chryseobacterium</taxon>
    </lineage>
</organism>
<accession>A0A521C651</accession>
<evidence type="ECO:0000313" key="2">
    <source>
        <dbReference type="Proteomes" id="UP000316916"/>
    </source>
</evidence>
<evidence type="ECO:0000313" key="1">
    <source>
        <dbReference type="EMBL" id="SMO54888.1"/>
    </source>
</evidence>
<evidence type="ECO:0008006" key="3">
    <source>
        <dbReference type="Google" id="ProtNLM"/>
    </source>
</evidence>
<name>A0A521C651_9FLAO</name>